<dbReference type="EMBL" id="LNYL01000033">
    <property type="protein sequence ID" value="KTD27186.1"/>
    <property type="molecule type" value="Genomic_DNA"/>
</dbReference>
<reference evidence="2 3" key="1">
    <citation type="submission" date="2015-11" db="EMBL/GenBank/DDBJ databases">
        <title>Genomic analysis of 38 Legionella species identifies large and diverse effector repertoires.</title>
        <authorList>
            <person name="Burstein D."/>
            <person name="Amaro F."/>
            <person name="Zusman T."/>
            <person name="Lifshitz Z."/>
            <person name="Cohen O."/>
            <person name="Gilbert J.A."/>
            <person name="Pupko T."/>
            <person name="Shuman H.A."/>
            <person name="Segal G."/>
        </authorList>
    </citation>
    <scope>NUCLEOTIDE SEQUENCE [LARGE SCALE GENOMIC DNA]</scope>
    <source>
        <strain evidence="2 3">PX-1-G2-E2</strain>
    </source>
</reference>
<keyword evidence="3" id="KW-1185">Reference proteome</keyword>
<dbReference type="GO" id="GO:0008168">
    <property type="term" value="F:methyltransferase activity"/>
    <property type="evidence" value="ECO:0007669"/>
    <property type="project" value="UniProtKB-KW"/>
</dbReference>
<dbReference type="SUPFAM" id="SSF53335">
    <property type="entry name" value="S-adenosyl-L-methionine-dependent methyltransferases"/>
    <property type="match status" value="1"/>
</dbReference>
<gene>
    <name evidence="2" type="ORF">Lmac_1434</name>
</gene>
<dbReference type="RefSeq" id="WP_058452204.1">
    <property type="nucleotide sequence ID" value="NZ_CAAAIB010000013.1"/>
</dbReference>
<organism evidence="2 3">
    <name type="scientific">Legionella maceachernii</name>
    <dbReference type="NCBI Taxonomy" id="466"/>
    <lineage>
        <taxon>Bacteria</taxon>
        <taxon>Pseudomonadati</taxon>
        <taxon>Pseudomonadota</taxon>
        <taxon>Gammaproteobacteria</taxon>
        <taxon>Legionellales</taxon>
        <taxon>Legionellaceae</taxon>
        <taxon>Legionella</taxon>
    </lineage>
</organism>
<evidence type="ECO:0000259" key="1">
    <source>
        <dbReference type="Pfam" id="PF08242"/>
    </source>
</evidence>
<name>A0A0W0W4M2_9GAMM</name>
<feature type="domain" description="Methyltransferase type 12" evidence="1">
    <location>
        <begin position="38"/>
        <end position="130"/>
    </location>
</feature>
<dbReference type="Pfam" id="PF08242">
    <property type="entry name" value="Methyltransf_12"/>
    <property type="match status" value="1"/>
</dbReference>
<dbReference type="Proteomes" id="UP000054908">
    <property type="component" value="Unassembled WGS sequence"/>
</dbReference>
<dbReference type="STRING" id="466.Lmac_1434"/>
<dbReference type="InterPro" id="IPR013217">
    <property type="entry name" value="Methyltransf_12"/>
</dbReference>
<sequence>MAHIYQNPNEYSKNNALQCNFAMDLLGKMTFDGQSKILDIGCGDGLITSKMAALAPQGYVVGTDISVQMIDFASKKYCKQANLSFVVMDASHNIFREQFDVVTSFNCLHWVKNQQSALSGIEKAAAPGAQIGLLLSHRKSLYHFILDKLCSNHKWKDCFLDFVNPRAFFELRDYKNMLIHSQLHIVELSELKMTYTFKSKEQLQDFLCAACAEIKRVPNDRKSTFLNDFAIAYLNEVQGYQQSLIPVDFWCLQVIASKPKL</sequence>
<keyword evidence="2" id="KW-0808">Transferase</keyword>
<evidence type="ECO:0000313" key="2">
    <source>
        <dbReference type="EMBL" id="KTD27186.1"/>
    </source>
</evidence>
<dbReference type="GO" id="GO:0032259">
    <property type="term" value="P:methylation"/>
    <property type="evidence" value="ECO:0007669"/>
    <property type="project" value="UniProtKB-KW"/>
</dbReference>
<keyword evidence="2" id="KW-0489">Methyltransferase</keyword>
<dbReference type="OrthoDB" id="9760689at2"/>
<protein>
    <submittedName>
        <fullName evidence="2">Methyltransferase</fullName>
    </submittedName>
</protein>
<dbReference type="AlphaFoldDB" id="A0A0W0W4M2"/>
<dbReference type="PANTHER" id="PTHR43861">
    <property type="entry name" value="TRANS-ACONITATE 2-METHYLTRANSFERASE-RELATED"/>
    <property type="match status" value="1"/>
</dbReference>
<dbReference type="PATRIC" id="fig|466.6.peg.1510"/>
<comment type="caution">
    <text evidence="2">The sequence shown here is derived from an EMBL/GenBank/DDBJ whole genome shotgun (WGS) entry which is preliminary data.</text>
</comment>
<dbReference type="CDD" id="cd02440">
    <property type="entry name" value="AdoMet_MTases"/>
    <property type="match status" value="1"/>
</dbReference>
<dbReference type="InterPro" id="IPR029063">
    <property type="entry name" value="SAM-dependent_MTases_sf"/>
</dbReference>
<proteinExistence type="predicted"/>
<evidence type="ECO:0000313" key="3">
    <source>
        <dbReference type="Proteomes" id="UP000054908"/>
    </source>
</evidence>
<dbReference type="Gene3D" id="3.40.50.150">
    <property type="entry name" value="Vaccinia Virus protein VP39"/>
    <property type="match status" value="1"/>
</dbReference>
<dbReference type="PANTHER" id="PTHR43861:SF1">
    <property type="entry name" value="TRANS-ACONITATE 2-METHYLTRANSFERASE"/>
    <property type="match status" value="1"/>
</dbReference>
<accession>A0A0W0W4M2</accession>